<proteinExistence type="predicted"/>
<evidence type="ECO:0000313" key="1">
    <source>
        <dbReference type="EMBL" id="SPS02152.1"/>
    </source>
</evidence>
<gene>
    <name evidence="1" type="ORF">CBM2634_P130011</name>
</gene>
<sequence length="57" mass="5985">MLAEPGANIVLNGFGDTKAVMSAIQATGAQVIHQPPICVNLKRSKSCLPWLTIPSVP</sequence>
<name>A0A375JBL6_9BURK</name>
<reference evidence="1 2" key="1">
    <citation type="submission" date="2018-01" db="EMBL/GenBank/DDBJ databases">
        <authorList>
            <person name="Gaut B.S."/>
            <person name="Morton B.R."/>
            <person name="Clegg M.T."/>
            <person name="Duvall M.R."/>
        </authorList>
    </citation>
    <scope>NUCLEOTIDE SEQUENCE [LARGE SCALE GENOMIC DNA]</scope>
    <source>
        <strain evidence="1">Cupriavidus taiwanensis cmp 52</strain>
    </source>
</reference>
<accession>A0A375JBL6</accession>
<dbReference type="Proteomes" id="UP000256805">
    <property type="component" value="Unassembled WGS sequence"/>
</dbReference>
<organism evidence="1 2">
    <name type="scientific">Cupriavidus taiwanensis</name>
    <dbReference type="NCBI Taxonomy" id="164546"/>
    <lineage>
        <taxon>Bacteria</taxon>
        <taxon>Pseudomonadati</taxon>
        <taxon>Pseudomonadota</taxon>
        <taxon>Betaproteobacteria</taxon>
        <taxon>Burkholderiales</taxon>
        <taxon>Burkholderiaceae</taxon>
        <taxon>Cupriavidus</taxon>
    </lineage>
</organism>
<protein>
    <submittedName>
        <fullName evidence="1">Uncharacterized protein</fullName>
    </submittedName>
</protein>
<dbReference type="EMBL" id="OVTA01000055">
    <property type="protein sequence ID" value="SPS02152.1"/>
    <property type="molecule type" value="Genomic_DNA"/>
</dbReference>
<dbReference type="AlphaFoldDB" id="A0A375JBL6"/>
<evidence type="ECO:0000313" key="2">
    <source>
        <dbReference type="Proteomes" id="UP000256805"/>
    </source>
</evidence>